<dbReference type="PANTHER" id="PTHR43335:SF2">
    <property type="entry name" value="ABC TRANSPORTER, ATP-BINDING PROTEIN"/>
    <property type="match status" value="1"/>
</dbReference>
<dbReference type="KEGG" id="snq:CP978_27830"/>
<dbReference type="EMBL" id="CP023747">
    <property type="protein sequence ID" value="QEV41863.1"/>
    <property type="molecule type" value="Genomic_DNA"/>
</dbReference>
<dbReference type="InterPro" id="IPR003439">
    <property type="entry name" value="ABC_transporter-like_ATP-bd"/>
</dbReference>
<evidence type="ECO:0000256" key="3">
    <source>
        <dbReference type="ARBA" id="ARBA00022741"/>
    </source>
</evidence>
<gene>
    <name evidence="5" type="ORF">CP978_27830</name>
</gene>
<dbReference type="Pfam" id="PF00005">
    <property type="entry name" value="ABC_tran"/>
    <property type="match status" value="1"/>
</dbReference>
<keyword evidence="3" id="KW-0547">Nucleotide-binding</keyword>
<comment type="similarity">
    <text evidence="1">Belongs to the ABC transporter superfamily.</text>
</comment>
<dbReference type="Gene3D" id="3.40.50.300">
    <property type="entry name" value="P-loop containing nucleotide triphosphate hydrolases"/>
    <property type="match status" value="1"/>
</dbReference>
<dbReference type="PANTHER" id="PTHR43335">
    <property type="entry name" value="ABC TRANSPORTER, ATP-BINDING PROTEIN"/>
    <property type="match status" value="1"/>
</dbReference>
<keyword evidence="2" id="KW-0813">Transport</keyword>
<protein>
    <submittedName>
        <fullName evidence="5">ABC transporter ATP-binding protein</fullName>
    </submittedName>
</protein>
<dbReference type="SUPFAM" id="SSF52540">
    <property type="entry name" value="P-loop containing nucleoside triphosphate hydrolases"/>
    <property type="match status" value="1"/>
</dbReference>
<dbReference type="InterPro" id="IPR027417">
    <property type="entry name" value="P-loop_NTPase"/>
</dbReference>
<reference evidence="5 6" key="1">
    <citation type="submission" date="2017-09" db="EMBL/GenBank/DDBJ databases">
        <title>Streptomyces genome completion.</title>
        <authorList>
            <person name="Lee N."/>
            <person name="Cho B.-K."/>
        </authorList>
    </citation>
    <scope>NUCLEOTIDE SEQUENCE [LARGE SCALE GENOMIC DNA]</scope>
    <source>
        <strain evidence="5 6">ATCC 14899</strain>
    </source>
</reference>
<dbReference type="OrthoDB" id="9804819at2"/>
<name>A0A5P2WDH7_9ACTN</name>
<dbReference type="RefSeq" id="WP_052454321.1">
    <property type="nucleotide sequence ID" value="NZ_CP009313.1"/>
</dbReference>
<evidence type="ECO:0000313" key="5">
    <source>
        <dbReference type="EMBL" id="QEV41863.1"/>
    </source>
</evidence>
<dbReference type="InterPro" id="IPR003593">
    <property type="entry name" value="AAA+_ATPase"/>
</dbReference>
<evidence type="ECO:0000256" key="4">
    <source>
        <dbReference type="ARBA" id="ARBA00022840"/>
    </source>
</evidence>
<sequence>MNTPAVTTTGLVRDYGDGAGLHGVDLVVPRGGVYGLVGPNGAGKTTLLSIVAGLRRADAGEVRLSLGTGRLAVCPDAPEFEPWLTAAEVVRQSYGLATRSGRAARGTRDADPSSPVPVARVLADVGLTEAADRRTGGFSRGMTQRLGLAVALILEPELLILDEPSSALDPVGRADMLALIARLGRDRTVIFSSHVLADVQRVADTVGVLDRGTILFQGPVRDLIDRHLRPAWELRVREETEQPLVDLLRRQEWVTSVQVKGNGSVRVEAESTDVGERELPGAIAAAGAALISLRPLDADLEAAFLALTRTPHRPPEGRRTDQAGAV</sequence>
<proteinExistence type="inferred from homology"/>
<dbReference type="Proteomes" id="UP000325763">
    <property type="component" value="Chromosome"/>
</dbReference>
<evidence type="ECO:0000256" key="1">
    <source>
        <dbReference type="ARBA" id="ARBA00005417"/>
    </source>
</evidence>
<keyword evidence="4 5" id="KW-0067">ATP-binding</keyword>
<organism evidence="5 6">
    <name type="scientific">Streptomyces nodosus</name>
    <dbReference type="NCBI Taxonomy" id="40318"/>
    <lineage>
        <taxon>Bacteria</taxon>
        <taxon>Bacillati</taxon>
        <taxon>Actinomycetota</taxon>
        <taxon>Actinomycetes</taxon>
        <taxon>Kitasatosporales</taxon>
        <taxon>Streptomycetaceae</taxon>
        <taxon>Streptomyces</taxon>
    </lineage>
</organism>
<dbReference type="PROSITE" id="PS50893">
    <property type="entry name" value="ABC_TRANSPORTER_2"/>
    <property type="match status" value="1"/>
</dbReference>
<dbReference type="SMART" id="SM00382">
    <property type="entry name" value="AAA"/>
    <property type="match status" value="1"/>
</dbReference>
<evidence type="ECO:0000313" key="6">
    <source>
        <dbReference type="Proteomes" id="UP000325763"/>
    </source>
</evidence>
<accession>A0A5P2WDH7</accession>
<evidence type="ECO:0000256" key="2">
    <source>
        <dbReference type="ARBA" id="ARBA00022448"/>
    </source>
</evidence>
<dbReference type="GO" id="GO:0005524">
    <property type="term" value="F:ATP binding"/>
    <property type="evidence" value="ECO:0007669"/>
    <property type="project" value="UniProtKB-KW"/>
</dbReference>
<dbReference type="GO" id="GO:0016887">
    <property type="term" value="F:ATP hydrolysis activity"/>
    <property type="evidence" value="ECO:0007669"/>
    <property type="project" value="InterPro"/>
</dbReference>
<dbReference type="AlphaFoldDB" id="A0A5P2WDH7"/>